<proteinExistence type="predicted"/>
<keyword evidence="2" id="KW-1185">Reference proteome</keyword>
<evidence type="ECO:0000313" key="2">
    <source>
        <dbReference type="Proteomes" id="UP000529946"/>
    </source>
</evidence>
<dbReference type="GO" id="GO:0051213">
    <property type="term" value="F:dioxygenase activity"/>
    <property type="evidence" value="ECO:0007669"/>
    <property type="project" value="UniProtKB-KW"/>
</dbReference>
<evidence type="ECO:0000313" key="1">
    <source>
        <dbReference type="EMBL" id="MBB4082312.1"/>
    </source>
</evidence>
<keyword evidence="1" id="KW-0456">Lyase</keyword>
<gene>
    <name evidence="1" type="ORF">GGR12_001151</name>
</gene>
<name>A0A7W6JC36_9CAUL</name>
<organism evidence="1 2">
    <name type="scientific">Brevundimonas lenta</name>
    <dbReference type="NCBI Taxonomy" id="424796"/>
    <lineage>
        <taxon>Bacteria</taxon>
        <taxon>Pseudomonadati</taxon>
        <taxon>Pseudomonadota</taxon>
        <taxon>Alphaproteobacteria</taxon>
        <taxon>Caulobacterales</taxon>
        <taxon>Caulobacteraceae</taxon>
        <taxon>Brevundimonas</taxon>
    </lineage>
</organism>
<dbReference type="InterPro" id="IPR032710">
    <property type="entry name" value="NTF2-like_dom_sf"/>
</dbReference>
<keyword evidence="1" id="KW-0223">Dioxygenase</keyword>
<dbReference type="Proteomes" id="UP000529946">
    <property type="component" value="Unassembled WGS sequence"/>
</dbReference>
<keyword evidence="1" id="KW-0560">Oxidoreductase</keyword>
<accession>A0A7W6JC36</accession>
<dbReference type="RefSeq" id="WP_183203401.1">
    <property type="nucleotide sequence ID" value="NZ_BAAAER010000004.1"/>
</dbReference>
<dbReference type="EMBL" id="JACIDM010000001">
    <property type="protein sequence ID" value="MBB4082312.1"/>
    <property type="molecule type" value="Genomic_DNA"/>
</dbReference>
<sequence>MSIDRSDIGAVVDAMYACISGPAGPRDWATQREIFHDESRQARTGLDADGRPTMIVMGREEYEANVTPFFAANGFFEVEISRRIEIFGNMAHVWSVYEARTALTDVEPERRGINSIQLARDPDGLWSILHMIWDNERPGLKVGG</sequence>
<protein>
    <submittedName>
        <fullName evidence="1">Catechol 2,3-dioxygenase-like lactoylglutathione lyase family enzyme</fullName>
    </submittedName>
</protein>
<dbReference type="Gene3D" id="3.10.450.50">
    <property type="match status" value="1"/>
</dbReference>
<dbReference type="AlphaFoldDB" id="A0A7W6JC36"/>
<dbReference type="SUPFAM" id="SSF54427">
    <property type="entry name" value="NTF2-like"/>
    <property type="match status" value="1"/>
</dbReference>
<reference evidence="1 2" key="1">
    <citation type="submission" date="2020-08" db="EMBL/GenBank/DDBJ databases">
        <title>Genomic Encyclopedia of Type Strains, Phase IV (KMG-IV): sequencing the most valuable type-strain genomes for metagenomic binning, comparative biology and taxonomic classification.</title>
        <authorList>
            <person name="Goeker M."/>
        </authorList>
    </citation>
    <scope>NUCLEOTIDE SEQUENCE [LARGE SCALE GENOMIC DNA]</scope>
    <source>
        <strain evidence="1 2">DSM 23960</strain>
    </source>
</reference>
<dbReference type="GO" id="GO:0016829">
    <property type="term" value="F:lyase activity"/>
    <property type="evidence" value="ECO:0007669"/>
    <property type="project" value="UniProtKB-KW"/>
</dbReference>
<comment type="caution">
    <text evidence="1">The sequence shown here is derived from an EMBL/GenBank/DDBJ whole genome shotgun (WGS) entry which is preliminary data.</text>
</comment>